<evidence type="ECO:0000259" key="2">
    <source>
        <dbReference type="Pfam" id="PF09603"/>
    </source>
</evidence>
<accession>A0A845PTN7</accession>
<feature type="domain" description="Fibrobacter succinogenes major paralogous" evidence="2">
    <location>
        <begin position="68"/>
        <end position="252"/>
    </location>
</feature>
<sequence>MKKTVFYKKMSVITAFIAVSLLLFFLACRSTGAESQLSTDNQNPRLNSLNISLNQDRFLTYKGQPAARINGKIWMRHNLGANTSLDPDQSPSVVGLHGDYYQYGRNVSVAGATDTRMNGNFNGGYPPGPEAWNSGTEASPLKGPNDPCPEGYRVPTRQEFQQLLEATIESNIGEWRQGNANYTAAKVFTSKSNKSKSNKSKSYKQVKLTFPSQGVFTVSNYSNRNIPPFSPVVNPLERGNLGLYWASTLNNEGDPYMLYTQSSSSVVRLVLQ</sequence>
<evidence type="ECO:0000256" key="1">
    <source>
        <dbReference type="SAM" id="MobiDB-lite"/>
    </source>
</evidence>
<evidence type="ECO:0000313" key="4">
    <source>
        <dbReference type="Proteomes" id="UP000553459"/>
    </source>
</evidence>
<gene>
    <name evidence="3" type="ORF">GNY06_09485</name>
</gene>
<dbReference type="RefSeq" id="WP_317163779.1">
    <property type="nucleotide sequence ID" value="NZ_JAAABJ010000573.1"/>
</dbReference>
<dbReference type="AlphaFoldDB" id="A0A845PTN7"/>
<organism evidence="3 4">
    <name type="scientific">Elizabethkingia argenteiflava</name>
    <dbReference type="NCBI Taxonomy" id="2681556"/>
    <lineage>
        <taxon>Bacteria</taxon>
        <taxon>Pseudomonadati</taxon>
        <taxon>Bacteroidota</taxon>
        <taxon>Flavobacteriia</taxon>
        <taxon>Flavobacteriales</taxon>
        <taxon>Weeksellaceae</taxon>
        <taxon>Elizabethkingia</taxon>
    </lineage>
</organism>
<dbReference type="InterPro" id="IPR011871">
    <property type="entry name" value="Fib_succ_major"/>
</dbReference>
<feature type="non-terminal residue" evidence="3">
    <location>
        <position position="272"/>
    </location>
</feature>
<evidence type="ECO:0000313" key="3">
    <source>
        <dbReference type="EMBL" id="NAW51602.1"/>
    </source>
</evidence>
<protein>
    <recommendedName>
        <fullName evidence="2">Fibrobacter succinogenes major paralogous domain-containing protein</fullName>
    </recommendedName>
</protein>
<name>A0A845PTN7_9FLAO</name>
<comment type="caution">
    <text evidence="3">The sequence shown here is derived from an EMBL/GenBank/DDBJ whole genome shotgun (WGS) entry which is preliminary data.</text>
</comment>
<dbReference type="EMBL" id="JAAABJ010000573">
    <property type="protein sequence ID" value="NAW51602.1"/>
    <property type="molecule type" value="Genomic_DNA"/>
</dbReference>
<proteinExistence type="predicted"/>
<reference evidence="3 4" key="1">
    <citation type="submission" date="2019-11" db="EMBL/GenBank/DDBJ databases">
        <title>Characterization of Elizabethkingia argenteiflava sp. nov., isolated from inner surface of Soybean Pods.</title>
        <authorList>
            <person name="Mo S."/>
        </authorList>
    </citation>
    <scope>NUCLEOTIDE SEQUENCE [LARGE SCALE GENOMIC DNA]</scope>
    <source>
        <strain evidence="3 4">YB22</strain>
    </source>
</reference>
<keyword evidence="4" id="KW-1185">Reference proteome</keyword>
<dbReference type="PROSITE" id="PS51257">
    <property type="entry name" value="PROKAR_LIPOPROTEIN"/>
    <property type="match status" value="1"/>
</dbReference>
<dbReference type="Pfam" id="PF09603">
    <property type="entry name" value="Fib_succ_major"/>
    <property type="match status" value="1"/>
</dbReference>
<feature type="region of interest" description="Disordered" evidence="1">
    <location>
        <begin position="124"/>
        <end position="149"/>
    </location>
</feature>
<dbReference type="Proteomes" id="UP000553459">
    <property type="component" value="Unassembled WGS sequence"/>
</dbReference>